<dbReference type="PANTHER" id="PTHR24291:SF50">
    <property type="entry name" value="BIFUNCTIONAL ALBAFLAVENONE MONOOXYGENASE_TERPENE SYNTHASE"/>
    <property type="match status" value="1"/>
</dbReference>
<dbReference type="InterPro" id="IPR036396">
    <property type="entry name" value="Cyt_P450_sf"/>
</dbReference>
<keyword evidence="8" id="KW-0285">Flavoprotein</keyword>
<dbReference type="PANTHER" id="PTHR24291">
    <property type="entry name" value="CYTOCHROME P450 FAMILY 4"/>
    <property type="match status" value="1"/>
</dbReference>
<comment type="cofactor">
    <cofactor evidence="3">
        <name>FAD</name>
        <dbReference type="ChEBI" id="CHEBI:57692"/>
    </cofactor>
</comment>
<keyword evidence="12" id="KW-0521">NADP</keyword>
<keyword evidence="7 16" id="KW-0349">Heme</keyword>
<dbReference type="PRINTS" id="PR00463">
    <property type="entry name" value="EP450I"/>
</dbReference>
<dbReference type="InterPro" id="IPR017972">
    <property type="entry name" value="Cyt_P450_CS"/>
</dbReference>
<dbReference type="HOGENOM" id="CLU_001570_5_4_1"/>
<name>L8X000_THACA</name>
<evidence type="ECO:0000256" key="8">
    <source>
        <dbReference type="ARBA" id="ARBA00022630"/>
    </source>
</evidence>
<evidence type="ECO:0000256" key="4">
    <source>
        <dbReference type="ARBA" id="ARBA00010018"/>
    </source>
</evidence>
<comment type="similarity">
    <text evidence="4">In the N-terminal section; belongs to the cytochrome P450 family.</text>
</comment>
<keyword evidence="14 16" id="KW-0408">Iron</keyword>
<evidence type="ECO:0000256" key="11">
    <source>
        <dbReference type="ARBA" id="ARBA00022827"/>
    </source>
</evidence>
<gene>
    <name evidence="18" type="ORF">AG1IA_03634</name>
</gene>
<evidence type="ECO:0000313" key="18">
    <source>
        <dbReference type="EMBL" id="ELU42338.1"/>
    </source>
</evidence>
<comment type="cofactor">
    <cofactor evidence="2 16">
        <name>heme</name>
        <dbReference type="ChEBI" id="CHEBI:30413"/>
    </cofactor>
</comment>
<evidence type="ECO:0000256" key="12">
    <source>
        <dbReference type="ARBA" id="ARBA00022857"/>
    </source>
</evidence>
<evidence type="ECO:0000256" key="5">
    <source>
        <dbReference type="ARBA" id="ARBA00010617"/>
    </source>
</evidence>
<evidence type="ECO:0000313" key="19">
    <source>
        <dbReference type="Proteomes" id="UP000011668"/>
    </source>
</evidence>
<keyword evidence="6" id="KW-0813">Transport</keyword>
<dbReference type="STRING" id="983506.L8X000"/>
<evidence type="ECO:0000256" key="1">
    <source>
        <dbReference type="ARBA" id="ARBA00001917"/>
    </source>
</evidence>
<evidence type="ECO:0000256" key="2">
    <source>
        <dbReference type="ARBA" id="ARBA00001971"/>
    </source>
</evidence>
<evidence type="ECO:0000256" key="6">
    <source>
        <dbReference type="ARBA" id="ARBA00022448"/>
    </source>
</evidence>
<dbReference type="PROSITE" id="PS00086">
    <property type="entry name" value="CYTOCHROME_P450"/>
    <property type="match status" value="1"/>
</dbReference>
<dbReference type="GO" id="GO:0005506">
    <property type="term" value="F:iron ion binding"/>
    <property type="evidence" value="ECO:0007669"/>
    <property type="project" value="InterPro"/>
</dbReference>
<evidence type="ECO:0000256" key="17">
    <source>
        <dbReference type="RuleBase" id="RU000461"/>
    </source>
</evidence>
<evidence type="ECO:0000256" key="3">
    <source>
        <dbReference type="ARBA" id="ARBA00001974"/>
    </source>
</evidence>
<dbReference type="PRINTS" id="PR00385">
    <property type="entry name" value="P450"/>
</dbReference>
<dbReference type="EMBL" id="AFRT01000857">
    <property type="protein sequence ID" value="ELU42338.1"/>
    <property type="molecule type" value="Genomic_DNA"/>
</dbReference>
<evidence type="ECO:0000256" key="10">
    <source>
        <dbReference type="ARBA" id="ARBA00022723"/>
    </source>
</evidence>
<dbReference type="GO" id="GO:0004497">
    <property type="term" value="F:monooxygenase activity"/>
    <property type="evidence" value="ECO:0007669"/>
    <property type="project" value="UniProtKB-KW"/>
</dbReference>
<evidence type="ECO:0000256" key="9">
    <source>
        <dbReference type="ARBA" id="ARBA00022643"/>
    </source>
</evidence>
<sequence length="549" mass="60359">MTTPIPQPPAVPFLGNVRDIDAELPAKSLTLLAKQYGEIFALNLMGRSVVAVSSVKLAQEVLDEKRFHKALNGPLVEVRNLVSDGLFTAYHGEANWGIAHRILMPAFGPLSIKGMFNDMFDVISQLVLKWERFGPEHEIDPTDDFTRLAFETIALCTFNYRLNTFYTEGEPPFVKAMGDFLKECFLRSRRPTLVQALSYGANAKYAADMEIMNQLANKIVKDRKDHPSDKKDLLNAMLLGKDPQTGQGLSEENIKAQMLTFLIAGHETTSGMLSFVMAHVMKNPDVYAKIRNEVDSVLGGEPIRFEHLSNKQLVVAVLRESLRVTPSIGQLNVTPHKDEVVGDGKYLIKKGTTVIVLAADIGRDPTAETFKPDRMLDGKFEASPVGFIAHVRGPLHPNVIKTQPKSWLPFGNGARACIGRPFAWQEALIAIATIFQKFDFRPSDESYTLQLKQTLTLKPKDFTFHAIPRKGAPSFSVAAASTQASSESTPEKKAIDGDSSGIPLYVLYGSNTGSCEGFAQSIASDAAGKGELRAPSFLSPPSFLNNPQY</sequence>
<comment type="caution">
    <text evidence="18">The sequence shown here is derived from an EMBL/GenBank/DDBJ whole genome shotgun (WGS) entry which is preliminary data.</text>
</comment>
<dbReference type="OMA" id="TYFRIAM"/>
<dbReference type="GO" id="GO:0020037">
    <property type="term" value="F:heme binding"/>
    <property type="evidence" value="ECO:0007669"/>
    <property type="project" value="InterPro"/>
</dbReference>
<keyword evidence="15 17" id="KW-0503">Monooxygenase</keyword>
<feature type="binding site" description="axial binding residue" evidence="16">
    <location>
        <position position="417"/>
    </location>
    <ligand>
        <name>heme</name>
        <dbReference type="ChEBI" id="CHEBI:30413"/>
    </ligand>
    <ligandPart>
        <name>Fe</name>
        <dbReference type="ChEBI" id="CHEBI:18248"/>
    </ligandPart>
</feature>
<evidence type="ECO:0000256" key="15">
    <source>
        <dbReference type="ARBA" id="ARBA00023033"/>
    </source>
</evidence>
<dbReference type="InterPro" id="IPR002401">
    <property type="entry name" value="Cyt_P450_E_grp-I"/>
</dbReference>
<evidence type="ECO:0000256" key="14">
    <source>
        <dbReference type="ARBA" id="ARBA00023004"/>
    </source>
</evidence>
<organism evidence="18 19">
    <name type="scientific">Thanatephorus cucumeris (strain AG1-IA)</name>
    <name type="common">Rice sheath blight fungus</name>
    <name type="synonym">Rhizoctonia solani</name>
    <dbReference type="NCBI Taxonomy" id="983506"/>
    <lineage>
        <taxon>Eukaryota</taxon>
        <taxon>Fungi</taxon>
        <taxon>Dikarya</taxon>
        <taxon>Basidiomycota</taxon>
        <taxon>Agaricomycotina</taxon>
        <taxon>Agaricomycetes</taxon>
        <taxon>Cantharellales</taxon>
        <taxon>Ceratobasidiaceae</taxon>
        <taxon>Rhizoctonia</taxon>
        <taxon>Rhizoctonia solani AG-1</taxon>
    </lineage>
</organism>
<keyword evidence="10 16" id="KW-0479">Metal-binding</keyword>
<dbReference type="Gene3D" id="1.10.630.10">
    <property type="entry name" value="Cytochrome P450"/>
    <property type="match status" value="1"/>
</dbReference>
<evidence type="ECO:0000256" key="16">
    <source>
        <dbReference type="PIRSR" id="PIRSR602401-1"/>
    </source>
</evidence>
<dbReference type="GO" id="GO:0016705">
    <property type="term" value="F:oxidoreductase activity, acting on paired donors, with incorporation or reduction of molecular oxygen"/>
    <property type="evidence" value="ECO:0007669"/>
    <property type="project" value="InterPro"/>
</dbReference>
<dbReference type="SUPFAM" id="SSF48264">
    <property type="entry name" value="Cytochrome P450"/>
    <property type="match status" value="1"/>
</dbReference>
<proteinExistence type="inferred from homology"/>
<comment type="similarity">
    <text evidence="5 17">Belongs to the cytochrome P450 family.</text>
</comment>
<dbReference type="CDD" id="cd11068">
    <property type="entry name" value="CYP120A1"/>
    <property type="match status" value="1"/>
</dbReference>
<keyword evidence="11" id="KW-0274">FAD</keyword>
<dbReference type="InterPro" id="IPR001128">
    <property type="entry name" value="Cyt_P450"/>
</dbReference>
<reference evidence="18 19" key="1">
    <citation type="journal article" date="2013" name="Nat. Commun.">
        <title>The evolution and pathogenic mechanisms of the rice sheath blight pathogen.</title>
        <authorList>
            <person name="Zheng A."/>
            <person name="Lin R."/>
            <person name="Xu L."/>
            <person name="Qin P."/>
            <person name="Tang C."/>
            <person name="Ai P."/>
            <person name="Zhang D."/>
            <person name="Liu Y."/>
            <person name="Sun Z."/>
            <person name="Feng H."/>
            <person name="Wang Y."/>
            <person name="Chen Y."/>
            <person name="Liang X."/>
            <person name="Fu R."/>
            <person name="Li Q."/>
            <person name="Zhang J."/>
            <person name="Yu X."/>
            <person name="Xie Z."/>
            <person name="Ding L."/>
            <person name="Guan P."/>
            <person name="Tang J."/>
            <person name="Liang Y."/>
            <person name="Wang S."/>
            <person name="Deng Q."/>
            <person name="Li S."/>
            <person name="Zhu J."/>
            <person name="Wang L."/>
            <person name="Liu H."/>
            <person name="Li P."/>
        </authorList>
    </citation>
    <scope>NUCLEOTIDE SEQUENCE [LARGE SCALE GENOMIC DNA]</scope>
    <source>
        <strain evidence="19">AG-1 IA</strain>
    </source>
</reference>
<accession>L8X000</accession>
<dbReference type="AlphaFoldDB" id="L8X000"/>
<keyword evidence="9" id="KW-0288">FMN</keyword>
<keyword evidence="19" id="KW-1185">Reference proteome</keyword>
<dbReference type="Proteomes" id="UP000011668">
    <property type="component" value="Unassembled WGS sequence"/>
</dbReference>
<comment type="cofactor">
    <cofactor evidence="1">
        <name>FMN</name>
        <dbReference type="ChEBI" id="CHEBI:58210"/>
    </cofactor>
</comment>
<dbReference type="FunFam" id="1.10.630.10:FF:000040">
    <property type="entry name" value="Bifunctional cytochrome P450/NADPH--P450 reductase"/>
    <property type="match status" value="1"/>
</dbReference>
<dbReference type="InterPro" id="IPR050196">
    <property type="entry name" value="Cytochrome_P450_Monoox"/>
</dbReference>
<protein>
    <submittedName>
        <fullName evidence="18">NADPH--cytochrome P450 reductase</fullName>
    </submittedName>
</protein>
<evidence type="ECO:0000256" key="7">
    <source>
        <dbReference type="ARBA" id="ARBA00022617"/>
    </source>
</evidence>
<evidence type="ECO:0000256" key="13">
    <source>
        <dbReference type="ARBA" id="ARBA00023002"/>
    </source>
</evidence>
<dbReference type="Pfam" id="PF00067">
    <property type="entry name" value="p450"/>
    <property type="match status" value="1"/>
</dbReference>
<dbReference type="OrthoDB" id="1470350at2759"/>
<keyword evidence="13 17" id="KW-0560">Oxidoreductase</keyword>